<gene>
    <name evidence="3" type="ORF">LIPSTDRAFT_73870</name>
</gene>
<protein>
    <recommendedName>
        <fullName evidence="5">Transmembrane protein</fullName>
    </recommendedName>
</protein>
<feature type="compositionally biased region" description="Acidic residues" evidence="1">
    <location>
        <begin position="80"/>
        <end position="90"/>
    </location>
</feature>
<organism evidence="3 4">
    <name type="scientific">Lipomyces starkeyi NRRL Y-11557</name>
    <dbReference type="NCBI Taxonomy" id="675824"/>
    <lineage>
        <taxon>Eukaryota</taxon>
        <taxon>Fungi</taxon>
        <taxon>Dikarya</taxon>
        <taxon>Ascomycota</taxon>
        <taxon>Saccharomycotina</taxon>
        <taxon>Lipomycetes</taxon>
        <taxon>Lipomycetales</taxon>
        <taxon>Lipomycetaceae</taxon>
        <taxon>Lipomyces</taxon>
    </lineage>
</organism>
<feature type="transmembrane region" description="Helical" evidence="2">
    <location>
        <begin position="43"/>
        <end position="63"/>
    </location>
</feature>
<keyword evidence="2" id="KW-0812">Transmembrane</keyword>
<evidence type="ECO:0000256" key="1">
    <source>
        <dbReference type="SAM" id="MobiDB-lite"/>
    </source>
</evidence>
<accession>A0A1E3Q266</accession>
<feature type="region of interest" description="Disordered" evidence="1">
    <location>
        <begin position="80"/>
        <end position="110"/>
    </location>
</feature>
<evidence type="ECO:0008006" key="5">
    <source>
        <dbReference type="Google" id="ProtNLM"/>
    </source>
</evidence>
<dbReference type="OrthoDB" id="10436860at2759"/>
<sequence>MRLYVSKPVQTCNDDDRTHQTERSTPNMRATPIDRAISSHSNLMLLSFTGIVIAAFSFVTLFGKLPTIAAPFDKAVLDEDQEVDEANEEEQNSKGNKTHKSKGKEKKSHA</sequence>
<reference evidence="3 4" key="1">
    <citation type="journal article" date="2016" name="Proc. Natl. Acad. Sci. U.S.A.">
        <title>Comparative genomics of biotechnologically important yeasts.</title>
        <authorList>
            <person name="Riley R."/>
            <person name="Haridas S."/>
            <person name="Wolfe K.H."/>
            <person name="Lopes M.R."/>
            <person name="Hittinger C.T."/>
            <person name="Goeker M."/>
            <person name="Salamov A.A."/>
            <person name="Wisecaver J.H."/>
            <person name="Long T.M."/>
            <person name="Calvey C.H."/>
            <person name="Aerts A.L."/>
            <person name="Barry K.W."/>
            <person name="Choi C."/>
            <person name="Clum A."/>
            <person name="Coughlan A.Y."/>
            <person name="Deshpande S."/>
            <person name="Douglass A.P."/>
            <person name="Hanson S.J."/>
            <person name="Klenk H.-P."/>
            <person name="LaButti K.M."/>
            <person name="Lapidus A."/>
            <person name="Lindquist E.A."/>
            <person name="Lipzen A.M."/>
            <person name="Meier-Kolthoff J.P."/>
            <person name="Ohm R.A."/>
            <person name="Otillar R.P."/>
            <person name="Pangilinan J.L."/>
            <person name="Peng Y."/>
            <person name="Rokas A."/>
            <person name="Rosa C.A."/>
            <person name="Scheuner C."/>
            <person name="Sibirny A.A."/>
            <person name="Slot J.C."/>
            <person name="Stielow J.B."/>
            <person name="Sun H."/>
            <person name="Kurtzman C.P."/>
            <person name="Blackwell M."/>
            <person name="Grigoriev I.V."/>
            <person name="Jeffries T.W."/>
        </authorList>
    </citation>
    <scope>NUCLEOTIDE SEQUENCE [LARGE SCALE GENOMIC DNA]</scope>
    <source>
        <strain evidence="3 4">NRRL Y-11557</strain>
    </source>
</reference>
<dbReference type="AlphaFoldDB" id="A0A1E3Q266"/>
<evidence type="ECO:0000256" key="2">
    <source>
        <dbReference type="SAM" id="Phobius"/>
    </source>
</evidence>
<keyword evidence="2" id="KW-0472">Membrane</keyword>
<feature type="compositionally biased region" description="Basic residues" evidence="1">
    <location>
        <begin position="96"/>
        <end position="110"/>
    </location>
</feature>
<dbReference type="EMBL" id="KV454298">
    <property type="protein sequence ID" value="ODQ71242.1"/>
    <property type="molecule type" value="Genomic_DNA"/>
</dbReference>
<dbReference type="Proteomes" id="UP000094385">
    <property type="component" value="Unassembled WGS sequence"/>
</dbReference>
<keyword evidence="2" id="KW-1133">Transmembrane helix</keyword>
<name>A0A1E3Q266_LIPST</name>
<feature type="region of interest" description="Disordered" evidence="1">
    <location>
        <begin position="9"/>
        <end position="30"/>
    </location>
</feature>
<evidence type="ECO:0000313" key="3">
    <source>
        <dbReference type="EMBL" id="ODQ71242.1"/>
    </source>
</evidence>
<keyword evidence="4" id="KW-1185">Reference proteome</keyword>
<proteinExistence type="predicted"/>
<evidence type="ECO:0000313" key="4">
    <source>
        <dbReference type="Proteomes" id="UP000094385"/>
    </source>
</evidence>